<evidence type="ECO:0000256" key="2">
    <source>
        <dbReference type="ARBA" id="ARBA00022679"/>
    </source>
</evidence>
<dbReference type="GO" id="GO:0003723">
    <property type="term" value="F:RNA binding"/>
    <property type="evidence" value="ECO:0007669"/>
    <property type="project" value="InterPro"/>
</dbReference>
<dbReference type="SUPFAM" id="SSF75217">
    <property type="entry name" value="alpha/beta knot"/>
    <property type="match status" value="1"/>
</dbReference>
<dbReference type="InterPro" id="IPR001537">
    <property type="entry name" value="SpoU_MeTrfase"/>
</dbReference>
<dbReference type="Proteomes" id="UP000199439">
    <property type="component" value="Unassembled WGS sequence"/>
</dbReference>
<evidence type="ECO:0000313" key="4">
    <source>
        <dbReference type="EMBL" id="SFD10444.1"/>
    </source>
</evidence>
<dbReference type="CDD" id="cd18097">
    <property type="entry name" value="SpoU-like"/>
    <property type="match status" value="1"/>
</dbReference>
<dbReference type="GO" id="GO:0005829">
    <property type="term" value="C:cytosol"/>
    <property type="evidence" value="ECO:0007669"/>
    <property type="project" value="TreeGrafter"/>
</dbReference>
<dbReference type="AlphaFoldDB" id="A0A1I1PKQ6"/>
<evidence type="ECO:0000313" key="5">
    <source>
        <dbReference type="Proteomes" id="UP000199439"/>
    </source>
</evidence>
<dbReference type="PANTHER" id="PTHR46429:SF1">
    <property type="entry name" value="23S RRNA (GUANOSINE-2'-O-)-METHYLTRANSFERASE RLMB"/>
    <property type="match status" value="1"/>
</dbReference>
<evidence type="ECO:0000256" key="1">
    <source>
        <dbReference type="ARBA" id="ARBA00022603"/>
    </source>
</evidence>
<organism evidence="4 5">
    <name type="scientific">Algibacter pectinivorans</name>
    <dbReference type="NCBI Taxonomy" id="870482"/>
    <lineage>
        <taxon>Bacteria</taxon>
        <taxon>Pseudomonadati</taxon>
        <taxon>Bacteroidota</taxon>
        <taxon>Flavobacteriia</taxon>
        <taxon>Flavobacteriales</taxon>
        <taxon>Flavobacteriaceae</taxon>
        <taxon>Algibacter</taxon>
    </lineage>
</organism>
<dbReference type="Gene3D" id="3.40.1280.10">
    <property type="match status" value="1"/>
</dbReference>
<protein>
    <submittedName>
        <fullName evidence="4">SpoU rRNA Methylase family protein</fullName>
    </submittedName>
</protein>
<dbReference type="GO" id="GO:0008173">
    <property type="term" value="F:RNA methyltransferase activity"/>
    <property type="evidence" value="ECO:0007669"/>
    <property type="project" value="InterPro"/>
</dbReference>
<name>A0A1I1PKQ6_9FLAO</name>
<keyword evidence="5" id="KW-1185">Reference proteome</keyword>
<proteinExistence type="predicted"/>
<keyword evidence="1 4" id="KW-0489">Methyltransferase</keyword>
<dbReference type="GO" id="GO:0032259">
    <property type="term" value="P:methylation"/>
    <property type="evidence" value="ECO:0007669"/>
    <property type="project" value="UniProtKB-KW"/>
</dbReference>
<dbReference type="InterPro" id="IPR029026">
    <property type="entry name" value="tRNA_m1G_MTases_N"/>
</dbReference>
<dbReference type="OrthoDB" id="9795352at2"/>
<dbReference type="InterPro" id="IPR004441">
    <property type="entry name" value="rRNA_MeTrfase_TrmH"/>
</dbReference>
<gene>
    <name evidence="4" type="ORF">SAMN04487987_1049</name>
</gene>
<sequence length="176" mass="19758">MRKLKNSELDRLSVDAFKEAEKTPLIIVLDNIRSLNNIGSVFRTSDAFLIEKIYLCGITAKPPHKDIHKTALGSTDTVDWEYAENTLDIVEKLQADNIKICAIEQAENAIMLNDFKTEAHTRYALVFGNEVKGVAQNVVDKSDFVIEIPQYGTKHSLNISVSCGVVTWDLFSKLQQ</sequence>
<dbReference type="Pfam" id="PF00588">
    <property type="entry name" value="SpoU_methylase"/>
    <property type="match status" value="1"/>
</dbReference>
<accession>A0A1I1PKQ6</accession>
<dbReference type="RefSeq" id="WP_092850950.1">
    <property type="nucleotide sequence ID" value="NZ_FOMI01000004.1"/>
</dbReference>
<dbReference type="GO" id="GO:0006396">
    <property type="term" value="P:RNA processing"/>
    <property type="evidence" value="ECO:0007669"/>
    <property type="project" value="InterPro"/>
</dbReference>
<dbReference type="STRING" id="870482.SAMN04487987_1049"/>
<dbReference type="InterPro" id="IPR029028">
    <property type="entry name" value="Alpha/beta_knot_MTases"/>
</dbReference>
<keyword evidence="2" id="KW-0808">Transferase</keyword>
<evidence type="ECO:0000259" key="3">
    <source>
        <dbReference type="Pfam" id="PF00588"/>
    </source>
</evidence>
<dbReference type="EMBL" id="FOMI01000004">
    <property type="protein sequence ID" value="SFD10444.1"/>
    <property type="molecule type" value="Genomic_DNA"/>
</dbReference>
<dbReference type="PANTHER" id="PTHR46429">
    <property type="entry name" value="23S RRNA (GUANOSINE-2'-O-)-METHYLTRANSFERASE RLMB"/>
    <property type="match status" value="1"/>
</dbReference>
<reference evidence="5" key="1">
    <citation type="submission" date="2016-10" db="EMBL/GenBank/DDBJ databases">
        <authorList>
            <person name="Varghese N."/>
            <person name="Submissions S."/>
        </authorList>
    </citation>
    <scope>NUCLEOTIDE SEQUENCE [LARGE SCALE GENOMIC DNA]</scope>
    <source>
        <strain evidence="5">DSM 25730</strain>
    </source>
</reference>
<feature type="domain" description="tRNA/rRNA methyltransferase SpoU type" evidence="3">
    <location>
        <begin position="25"/>
        <end position="167"/>
    </location>
</feature>